<dbReference type="STRING" id="1122938.SAMN05660772_01246"/>
<dbReference type="InterPro" id="IPR036215">
    <property type="entry name" value="TM0957-like_sf"/>
</dbReference>
<keyword evidence="1" id="KW-0449">Lipoprotein</keyword>
<dbReference type="RefSeq" id="WP_084257872.1">
    <property type="nucleotide sequence ID" value="NZ_FWWV01000057.1"/>
</dbReference>
<name>A0A1W1V6R0_9PAST</name>
<proteinExistence type="predicted"/>
<keyword evidence="2" id="KW-1185">Reference proteome</keyword>
<evidence type="ECO:0000313" key="1">
    <source>
        <dbReference type="EMBL" id="SMB88956.1"/>
    </source>
</evidence>
<dbReference type="Gene3D" id="1.10.10.1260">
    <property type="entry name" value="Envelope glycoprotein gp160, DUF2291, helical domain"/>
    <property type="match status" value="1"/>
</dbReference>
<protein>
    <submittedName>
        <fullName evidence="1">Predicted lipoprotein</fullName>
    </submittedName>
</protein>
<dbReference type="Proteomes" id="UP000192408">
    <property type="component" value="Unassembled WGS sequence"/>
</dbReference>
<dbReference type="AlphaFoldDB" id="A0A1W1V6R0"/>
<organism evidence="1 2">
    <name type="scientific">Pasteurella testudinis DSM 23072</name>
    <dbReference type="NCBI Taxonomy" id="1122938"/>
    <lineage>
        <taxon>Bacteria</taxon>
        <taxon>Pseudomonadati</taxon>
        <taxon>Pseudomonadota</taxon>
        <taxon>Gammaproteobacteria</taxon>
        <taxon>Pasteurellales</taxon>
        <taxon>Pasteurellaceae</taxon>
        <taxon>Pasteurella</taxon>
    </lineage>
</organism>
<sequence>MYLTYKRWTSRIAILFGCLFFVGCEVVPLDSAGKPIIPMTEEEANSLKNMQPGEIVAKLWGGIFAESKTEAVDWQALDKETNDRSHFVRFSGVVESIEEKSRITDFNVKVDDTVLTVQIGDILRGNSVRDATKLVNFDQFKNQVQFAQFSKALNKKAVEDIAKPDASWVGSDVTVLAAVTIKNNQVQDIIPLEIDKR</sequence>
<evidence type="ECO:0000313" key="2">
    <source>
        <dbReference type="Proteomes" id="UP000192408"/>
    </source>
</evidence>
<dbReference type="Pfam" id="PF10054">
    <property type="entry name" value="DUF2291"/>
    <property type="match status" value="1"/>
</dbReference>
<dbReference type="EMBL" id="FWWV01000057">
    <property type="protein sequence ID" value="SMB88956.1"/>
    <property type="molecule type" value="Genomic_DNA"/>
</dbReference>
<dbReference type="InterPro" id="IPR014582">
    <property type="entry name" value="UCP033535_lipo"/>
</dbReference>
<gene>
    <name evidence="1" type="ORF">SAMN05660772_01246</name>
</gene>
<accession>A0A1W1V6R0</accession>
<dbReference type="PIRSF" id="PIRSF033535">
    <property type="entry name" value="UCP033535_plp"/>
    <property type="match status" value="1"/>
</dbReference>
<reference evidence="2" key="1">
    <citation type="submission" date="2017-04" db="EMBL/GenBank/DDBJ databases">
        <authorList>
            <person name="Varghese N."/>
            <person name="Submissions S."/>
        </authorList>
    </citation>
    <scope>NUCLEOTIDE SEQUENCE [LARGE SCALE GENOMIC DNA]</scope>
    <source>
        <strain evidence="2">DSM 23072</strain>
    </source>
</reference>
<dbReference type="PROSITE" id="PS51257">
    <property type="entry name" value="PROKAR_LIPOPROTEIN"/>
    <property type="match status" value="1"/>
</dbReference>
<dbReference type="Gene3D" id="2.40.50.420">
    <property type="entry name" value="Envelope glycoprotein gp160, DUF2291, alpha/beta domain"/>
    <property type="match status" value="1"/>
</dbReference>
<dbReference type="SUPFAM" id="SSF141318">
    <property type="entry name" value="TM0957-like"/>
    <property type="match status" value="1"/>
</dbReference>